<dbReference type="PANTHER" id="PTHR46115">
    <property type="entry name" value="THIOREDOXIN-LIKE PROTEIN 1"/>
    <property type="match status" value="1"/>
</dbReference>
<evidence type="ECO:0000256" key="1">
    <source>
        <dbReference type="ARBA" id="ARBA00023157"/>
    </source>
</evidence>
<feature type="non-terminal residue" evidence="3">
    <location>
        <position position="1"/>
    </location>
</feature>
<dbReference type="AlphaFoldDB" id="A0A9P6IX47"/>
<reference evidence="3" key="1">
    <citation type="journal article" date="2020" name="Fungal Divers.">
        <title>Resolving the Mortierellaceae phylogeny through synthesis of multi-gene phylogenetics and phylogenomics.</title>
        <authorList>
            <person name="Vandepol N."/>
            <person name="Liber J."/>
            <person name="Desiro A."/>
            <person name="Na H."/>
            <person name="Kennedy M."/>
            <person name="Barry K."/>
            <person name="Grigoriev I.V."/>
            <person name="Miller A.N."/>
            <person name="O'Donnell K."/>
            <person name="Stajich J.E."/>
            <person name="Bonito G."/>
        </authorList>
    </citation>
    <scope>NUCLEOTIDE SEQUENCE</scope>
    <source>
        <strain evidence="3">CK1249</strain>
    </source>
</reference>
<dbReference type="Gene3D" id="3.40.30.10">
    <property type="entry name" value="Glutaredoxin"/>
    <property type="match status" value="1"/>
</dbReference>
<dbReference type="CDD" id="cd02947">
    <property type="entry name" value="TRX_family"/>
    <property type="match status" value="1"/>
</dbReference>
<protein>
    <recommendedName>
        <fullName evidence="2">Thioredoxin domain-containing protein</fullName>
    </recommendedName>
</protein>
<gene>
    <name evidence="3" type="ORF">BGZ70_000837</name>
</gene>
<evidence type="ECO:0000313" key="3">
    <source>
        <dbReference type="EMBL" id="KAF9951825.1"/>
    </source>
</evidence>
<dbReference type="InterPro" id="IPR013766">
    <property type="entry name" value="Thioredoxin_domain"/>
</dbReference>
<dbReference type="Pfam" id="PF00085">
    <property type="entry name" value="Thioredoxin"/>
    <property type="match status" value="1"/>
</dbReference>
<accession>A0A9P6IX47</accession>
<comment type="caution">
    <text evidence="3">The sequence shown here is derived from an EMBL/GenBank/DDBJ whole genome shotgun (WGS) entry which is preliminary data.</text>
</comment>
<dbReference type="Proteomes" id="UP000738359">
    <property type="component" value="Unassembled WGS sequence"/>
</dbReference>
<feature type="domain" description="Thioredoxin" evidence="2">
    <location>
        <begin position="4"/>
        <end position="59"/>
    </location>
</feature>
<organism evidence="3 4">
    <name type="scientific">Mortierella alpina</name>
    <name type="common">Oleaginous fungus</name>
    <name type="synonym">Mortierella renispora</name>
    <dbReference type="NCBI Taxonomy" id="64518"/>
    <lineage>
        <taxon>Eukaryota</taxon>
        <taxon>Fungi</taxon>
        <taxon>Fungi incertae sedis</taxon>
        <taxon>Mucoromycota</taxon>
        <taxon>Mortierellomycotina</taxon>
        <taxon>Mortierellomycetes</taxon>
        <taxon>Mortierellales</taxon>
        <taxon>Mortierellaceae</taxon>
        <taxon>Mortierella</taxon>
    </lineage>
</organism>
<proteinExistence type="predicted"/>
<evidence type="ECO:0000259" key="2">
    <source>
        <dbReference type="Pfam" id="PF00085"/>
    </source>
</evidence>
<evidence type="ECO:0000313" key="4">
    <source>
        <dbReference type="Proteomes" id="UP000738359"/>
    </source>
</evidence>
<dbReference type="SUPFAM" id="SSF52833">
    <property type="entry name" value="Thioredoxin-like"/>
    <property type="match status" value="1"/>
</dbReference>
<keyword evidence="1" id="KW-1015">Disulfide bond</keyword>
<dbReference type="OrthoDB" id="2121326at2759"/>
<name>A0A9P6IX47_MORAP</name>
<keyword evidence="4" id="KW-1185">Reference proteome</keyword>
<dbReference type="EMBL" id="JAAAHY010001172">
    <property type="protein sequence ID" value="KAF9951825.1"/>
    <property type="molecule type" value="Genomic_DNA"/>
</dbReference>
<dbReference type="InterPro" id="IPR036249">
    <property type="entry name" value="Thioredoxin-like_sf"/>
</dbReference>
<sequence length="64" mass="6795">KLATANPDVEFVKVDVDDLSEVSAAAGVRAMPTFQIYHKGIKVDEALGADLKKLAALVDKVKAL</sequence>